<accession>A0AA39J5Y2</accession>
<dbReference type="EMBL" id="JAUEPT010000063">
    <property type="protein sequence ID" value="KAK0435399.1"/>
    <property type="molecule type" value="Genomic_DNA"/>
</dbReference>
<evidence type="ECO:0000313" key="2">
    <source>
        <dbReference type="Proteomes" id="UP001175226"/>
    </source>
</evidence>
<name>A0AA39J5Y2_9AGAR</name>
<protein>
    <submittedName>
        <fullName evidence="1">Uncharacterized protein</fullName>
    </submittedName>
</protein>
<sequence>MDSEIMMCSFQVLMSVNGVISRLECLWAPSRTPGIARHRLSSNSLLGTNDLRTDVSLQPMTRNFTDPKSRAGKLLYVKTMEPGKPLSTNRFVNVHLCCGLVEQSVLSLVLFRRRSAAQVCRPRSEVGSHSVVFPGYLVRHPEDIHLDPVLPESPVPPGGPFCHWSQLPVLRTLSGVVDPQDDIMTTLIPVRLMVDCWAIITTESLSVATRRRVLAAELNIPLTGA</sequence>
<dbReference type="AlphaFoldDB" id="A0AA39J5Y2"/>
<dbReference type="Proteomes" id="UP001175226">
    <property type="component" value="Unassembled WGS sequence"/>
</dbReference>
<evidence type="ECO:0000313" key="1">
    <source>
        <dbReference type="EMBL" id="KAK0435399.1"/>
    </source>
</evidence>
<proteinExistence type="predicted"/>
<keyword evidence="2" id="KW-1185">Reference proteome</keyword>
<gene>
    <name evidence="1" type="ORF">EV421DRAFT_1908688</name>
</gene>
<reference evidence="1" key="1">
    <citation type="submission" date="2023-06" db="EMBL/GenBank/DDBJ databases">
        <authorList>
            <consortium name="Lawrence Berkeley National Laboratory"/>
            <person name="Ahrendt S."/>
            <person name="Sahu N."/>
            <person name="Indic B."/>
            <person name="Wong-Bajracharya J."/>
            <person name="Merenyi Z."/>
            <person name="Ke H.-M."/>
            <person name="Monk M."/>
            <person name="Kocsube S."/>
            <person name="Drula E."/>
            <person name="Lipzen A."/>
            <person name="Balint B."/>
            <person name="Henrissat B."/>
            <person name="Andreopoulos B."/>
            <person name="Martin F.M."/>
            <person name="Harder C.B."/>
            <person name="Rigling D."/>
            <person name="Ford K.L."/>
            <person name="Foster G.D."/>
            <person name="Pangilinan J."/>
            <person name="Papanicolaou A."/>
            <person name="Barry K."/>
            <person name="LaButti K."/>
            <person name="Viragh M."/>
            <person name="Koriabine M."/>
            <person name="Yan M."/>
            <person name="Riley R."/>
            <person name="Champramary S."/>
            <person name="Plett K.L."/>
            <person name="Tsai I.J."/>
            <person name="Slot J."/>
            <person name="Sipos G."/>
            <person name="Plett J."/>
            <person name="Nagy L.G."/>
            <person name="Grigoriev I.V."/>
        </authorList>
    </citation>
    <scope>NUCLEOTIDE SEQUENCE</scope>
    <source>
        <strain evidence="1">FPL87.14</strain>
    </source>
</reference>
<comment type="caution">
    <text evidence="1">The sequence shown here is derived from an EMBL/GenBank/DDBJ whole genome shotgun (WGS) entry which is preliminary data.</text>
</comment>
<organism evidence="1 2">
    <name type="scientific">Armillaria borealis</name>
    <dbReference type="NCBI Taxonomy" id="47425"/>
    <lineage>
        <taxon>Eukaryota</taxon>
        <taxon>Fungi</taxon>
        <taxon>Dikarya</taxon>
        <taxon>Basidiomycota</taxon>
        <taxon>Agaricomycotina</taxon>
        <taxon>Agaricomycetes</taxon>
        <taxon>Agaricomycetidae</taxon>
        <taxon>Agaricales</taxon>
        <taxon>Marasmiineae</taxon>
        <taxon>Physalacriaceae</taxon>
        <taxon>Armillaria</taxon>
    </lineage>
</organism>